<feature type="region of interest" description="Disordered" evidence="1">
    <location>
        <begin position="1"/>
        <end position="95"/>
    </location>
</feature>
<comment type="caution">
    <text evidence="2">The sequence shown here is derived from an EMBL/GenBank/DDBJ whole genome shotgun (WGS) entry which is preliminary data.</text>
</comment>
<sequence>MSAAPGVQKGGRHVFIAGPPIRSRPRLSPLQASVLFSAPPRPGGEQLPFTQVSEGRRVGPRSFDITGGHGNSNKGRHASYPKPLLGRHDSLRRDTPPLEAAACSPATGLGLVSALLSAPHGRARLSHPSCRPLIASDPPHVHQQ</sequence>
<dbReference type="AlphaFoldDB" id="A0AAV7S9J7"/>
<feature type="region of interest" description="Disordered" evidence="1">
    <location>
        <begin position="122"/>
        <end position="144"/>
    </location>
</feature>
<gene>
    <name evidence="2" type="ORF">NDU88_001323</name>
</gene>
<organism evidence="2 3">
    <name type="scientific">Pleurodeles waltl</name>
    <name type="common">Iberian ribbed newt</name>
    <dbReference type="NCBI Taxonomy" id="8319"/>
    <lineage>
        <taxon>Eukaryota</taxon>
        <taxon>Metazoa</taxon>
        <taxon>Chordata</taxon>
        <taxon>Craniata</taxon>
        <taxon>Vertebrata</taxon>
        <taxon>Euteleostomi</taxon>
        <taxon>Amphibia</taxon>
        <taxon>Batrachia</taxon>
        <taxon>Caudata</taxon>
        <taxon>Salamandroidea</taxon>
        <taxon>Salamandridae</taxon>
        <taxon>Pleurodelinae</taxon>
        <taxon>Pleurodeles</taxon>
    </lineage>
</organism>
<keyword evidence="3" id="KW-1185">Reference proteome</keyword>
<dbReference type="Proteomes" id="UP001066276">
    <property type="component" value="Chromosome 4_2"/>
</dbReference>
<evidence type="ECO:0000313" key="3">
    <source>
        <dbReference type="Proteomes" id="UP001066276"/>
    </source>
</evidence>
<proteinExistence type="predicted"/>
<evidence type="ECO:0000256" key="1">
    <source>
        <dbReference type="SAM" id="MobiDB-lite"/>
    </source>
</evidence>
<accession>A0AAV7S9J7</accession>
<reference evidence="2" key="1">
    <citation type="journal article" date="2022" name="bioRxiv">
        <title>Sequencing and chromosome-scale assembly of the giantPleurodeles waltlgenome.</title>
        <authorList>
            <person name="Brown T."/>
            <person name="Elewa A."/>
            <person name="Iarovenko S."/>
            <person name="Subramanian E."/>
            <person name="Araus A.J."/>
            <person name="Petzold A."/>
            <person name="Susuki M."/>
            <person name="Suzuki K.-i.T."/>
            <person name="Hayashi T."/>
            <person name="Toyoda A."/>
            <person name="Oliveira C."/>
            <person name="Osipova E."/>
            <person name="Leigh N.D."/>
            <person name="Simon A."/>
            <person name="Yun M.H."/>
        </authorList>
    </citation>
    <scope>NUCLEOTIDE SEQUENCE</scope>
    <source>
        <strain evidence="2">20211129_DDA</strain>
        <tissue evidence="2">Liver</tissue>
    </source>
</reference>
<feature type="compositionally biased region" description="Basic and acidic residues" evidence="1">
    <location>
        <begin position="86"/>
        <end position="95"/>
    </location>
</feature>
<dbReference type="EMBL" id="JANPWB010000008">
    <property type="protein sequence ID" value="KAJ1160830.1"/>
    <property type="molecule type" value="Genomic_DNA"/>
</dbReference>
<evidence type="ECO:0000313" key="2">
    <source>
        <dbReference type="EMBL" id="KAJ1160830.1"/>
    </source>
</evidence>
<feature type="non-terminal residue" evidence="2">
    <location>
        <position position="144"/>
    </location>
</feature>
<protein>
    <submittedName>
        <fullName evidence="2">Uncharacterized protein</fullName>
    </submittedName>
</protein>
<name>A0AAV7S9J7_PLEWA</name>